<reference evidence="1" key="1">
    <citation type="submission" date="2021-03" db="EMBL/GenBank/DDBJ databases">
        <title>Genomic Encyclopedia of Type Strains, Phase IV (KMG-IV): sequencing the most valuable type-strain genomes for metagenomic binning, comparative biology and taxonomic classification.</title>
        <authorList>
            <person name="Goeker M."/>
        </authorList>
    </citation>
    <scope>NUCLEOTIDE SEQUENCE</scope>
    <source>
        <strain evidence="1">DSM 18131</strain>
    </source>
</reference>
<protein>
    <submittedName>
        <fullName evidence="1">Uncharacterized protein</fullName>
    </submittedName>
</protein>
<proteinExistence type="predicted"/>
<gene>
    <name evidence="1" type="ORF">J2Z19_000956</name>
</gene>
<name>A0ACC5SS78_ENSAD</name>
<dbReference type="Proteomes" id="UP000823773">
    <property type="component" value="Unassembled WGS sequence"/>
</dbReference>
<keyword evidence="2" id="KW-1185">Reference proteome</keyword>
<comment type="caution">
    <text evidence="1">The sequence shown here is derived from an EMBL/GenBank/DDBJ whole genome shotgun (WGS) entry which is preliminary data.</text>
</comment>
<accession>A0ACC5SS78</accession>
<evidence type="ECO:0000313" key="2">
    <source>
        <dbReference type="Proteomes" id="UP000823773"/>
    </source>
</evidence>
<evidence type="ECO:0000313" key="1">
    <source>
        <dbReference type="EMBL" id="MBP1871259.1"/>
    </source>
</evidence>
<sequence>MTSRRPALALSVLTVAFGLFTMPALAQNYTDLPGVRPMDPLNDNGDKVVCEQSLIDRDYPFESSSRGGPRYDTIYNCRRGDGPVFQGTDLPPSLYRQKRGLGY</sequence>
<organism evidence="1 2">
    <name type="scientific">Ensifer adhaerens</name>
    <name type="common">Sinorhizobium morelense</name>
    <dbReference type="NCBI Taxonomy" id="106592"/>
    <lineage>
        <taxon>Bacteria</taxon>
        <taxon>Pseudomonadati</taxon>
        <taxon>Pseudomonadota</taxon>
        <taxon>Alphaproteobacteria</taxon>
        <taxon>Hyphomicrobiales</taxon>
        <taxon>Rhizobiaceae</taxon>
        <taxon>Sinorhizobium/Ensifer group</taxon>
        <taxon>Ensifer</taxon>
    </lineage>
</organism>
<dbReference type="EMBL" id="JAGGJR010000001">
    <property type="protein sequence ID" value="MBP1871259.1"/>
    <property type="molecule type" value="Genomic_DNA"/>
</dbReference>